<evidence type="ECO:0000313" key="3">
    <source>
        <dbReference type="Proteomes" id="UP000308901"/>
    </source>
</evidence>
<dbReference type="PANTHER" id="PTHR30469:SF15">
    <property type="entry name" value="HLYD FAMILY OF SECRETION PROTEINS"/>
    <property type="match status" value="1"/>
</dbReference>
<organism evidence="2 3">
    <name type="scientific">Arcobacter arenosus</name>
    <dbReference type="NCBI Taxonomy" id="2576037"/>
    <lineage>
        <taxon>Bacteria</taxon>
        <taxon>Pseudomonadati</taxon>
        <taxon>Campylobacterota</taxon>
        <taxon>Epsilonproteobacteria</taxon>
        <taxon>Campylobacterales</taxon>
        <taxon>Arcobacteraceae</taxon>
        <taxon>Arcobacter</taxon>
    </lineage>
</organism>
<evidence type="ECO:0000259" key="1">
    <source>
        <dbReference type="Pfam" id="PF25917"/>
    </source>
</evidence>
<dbReference type="InterPro" id="IPR058625">
    <property type="entry name" value="MdtA-like_BSH"/>
</dbReference>
<accession>A0A5R8Y446</accession>
<dbReference type="PANTHER" id="PTHR30469">
    <property type="entry name" value="MULTIDRUG RESISTANCE PROTEIN MDTA"/>
    <property type="match status" value="1"/>
</dbReference>
<reference evidence="2 3" key="1">
    <citation type="submission" date="2019-05" db="EMBL/GenBank/DDBJ databases">
        <title>Arcobacter sp. nov., isolated from sea sediment.</title>
        <authorList>
            <person name="Kim W."/>
        </authorList>
    </citation>
    <scope>NUCLEOTIDE SEQUENCE [LARGE SCALE GENOMIC DNA]</scope>
    <source>
        <strain evidence="2 3">CAU 1517</strain>
    </source>
</reference>
<dbReference type="Proteomes" id="UP000308901">
    <property type="component" value="Unassembled WGS sequence"/>
</dbReference>
<dbReference type="EMBL" id="VANU01000001">
    <property type="protein sequence ID" value="TLP40865.1"/>
    <property type="molecule type" value="Genomic_DNA"/>
</dbReference>
<name>A0A5R8Y446_9BACT</name>
<proteinExistence type="predicted"/>
<dbReference type="SUPFAM" id="SSF111369">
    <property type="entry name" value="HlyD-like secretion proteins"/>
    <property type="match status" value="1"/>
</dbReference>
<dbReference type="AlphaFoldDB" id="A0A5R8Y446"/>
<dbReference type="GO" id="GO:0015562">
    <property type="term" value="F:efflux transmembrane transporter activity"/>
    <property type="evidence" value="ECO:0007669"/>
    <property type="project" value="TreeGrafter"/>
</dbReference>
<comment type="caution">
    <text evidence="2">The sequence shown here is derived from an EMBL/GenBank/DDBJ whole genome shotgun (WGS) entry which is preliminary data.</text>
</comment>
<dbReference type="Gene3D" id="1.10.287.470">
    <property type="entry name" value="Helix hairpin bin"/>
    <property type="match status" value="1"/>
</dbReference>
<dbReference type="OrthoDB" id="9772050at2"/>
<dbReference type="Gene3D" id="2.40.50.100">
    <property type="match status" value="1"/>
</dbReference>
<keyword evidence="3" id="KW-1185">Reference proteome</keyword>
<dbReference type="Gene3D" id="2.40.30.170">
    <property type="match status" value="1"/>
</dbReference>
<protein>
    <submittedName>
        <fullName evidence="2">Biotin/lipoyl-binding protein</fullName>
    </submittedName>
</protein>
<gene>
    <name evidence="2" type="ORF">FDK22_02275</name>
</gene>
<evidence type="ECO:0000313" key="2">
    <source>
        <dbReference type="EMBL" id="TLP40865.1"/>
    </source>
</evidence>
<dbReference type="RefSeq" id="WP_138151267.1">
    <property type="nucleotide sequence ID" value="NZ_VANU01000001.1"/>
</dbReference>
<dbReference type="Pfam" id="PF25917">
    <property type="entry name" value="BSH_RND"/>
    <property type="match status" value="1"/>
</dbReference>
<sequence>MKKIALFIIIALLIAGGFKLIKGKKEEISNERKAFVHVYKPLETKQKESLDNFETFSAKLEAVQNPKISTKISGHITKIFVEENQEIKKGQKLVSIDDLEYKQTLLQLSYSINALKSSVDSFISSLNSLKLDMQLSLKEFETNKKLYKIGGISKDKLDFSEVIYEQKKAKYNSTLKTIESKKNEQNSQQAFLDSKKKLKEYYSLKSPIDGFIEEILVDIGDLSSVNKPILSLVSKEQKLSFLFASENIKQNQEVYIDNKKIGVIESINISAKNYMKEANIKLDKNLSNPINSLISIKVRIK</sequence>
<dbReference type="GO" id="GO:1990281">
    <property type="term" value="C:efflux pump complex"/>
    <property type="evidence" value="ECO:0007669"/>
    <property type="project" value="TreeGrafter"/>
</dbReference>
<feature type="domain" description="Multidrug resistance protein MdtA-like barrel-sandwich hybrid" evidence="1">
    <location>
        <begin position="67"/>
        <end position="227"/>
    </location>
</feature>